<protein>
    <recommendedName>
        <fullName evidence="3">C2H2-type domain-containing protein</fullName>
    </recommendedName>
</protein>
<reference evidence="4" key="1">
    <citation type="submission" date="2020-11" db="EMBL/GenBank/DDBJ databases">
        <authorList>
            <consortium name="DOE Joint Genome Institute"/>
            <person name="Ahrendt S."/>
            <person name="Riley R."/>
            <person name="Andreopoulos W."/>
            <person name="Labutti K."/>
            <person name="Pangilinan J."/>
            <person name="Ruiz-Duenas F.J."/>
            <person name="Barrasa J.M."/>
            <person name="Sanchez-Garcia M."/>
            <person name="Camarero S."/>
            <person name="Miyauchi S."/>
            <person name="Serrano A."/>
            <person name="Linde D."/>
            <person name="Babiker R."/>
            <person name="Drula E."/>
            <person name="Ayuso-Fernandez I."/>
            <person name="Pacheco R."/>
            <person name="Padilla G."/>
            <person name="Ferreira P."/>
            <person name="Barriuso J."/>
            <person name="Kellner H."/>
            <person name="Castanera R."/>
            <person name="Alfaro M."/>
            <person name="Ramirez L."/>
            <person name="Pisabarro A.G."/>
            <person name="Kuo A."/>
            <person name="Tritt A."/>
            <person name="Lipzen A."/>
            <person name="He G."/>
            <person name="Yan M."/>
            <person name="Ng V."/>
            <person name="Cullen D."/>
            <person name="Martin F."/>
            <person name="Rosso M.-N."/>
            <person name="Henrissat B."/>
            <person name="Hibbett D."/>
            <person name="Martinez A.T."/>
            <person name="Grigoriev I.V."/>
        </authorList>
    </citation>
    <scope>NUCLEOTIDE SEQUENCE</scope>
    <source>
        <strain evidence="4">CBS 247.69</strain>
    </source>
</reference>
<dbReference type="Gene3D" id="3.30.160.60">
    <property type="entry name" value="Classic Zinc Finger"/>
    <property type="match status" value="1"/>
</dbReference>
<evidence type="ECO:0000256" key="2">
    <source>
        <dbReference type="SAM" id="MobiDB-lite"/>
    </source>
</evidence>
<dbReference type="GO" id="GO:0008270">
    <property type="term" value="F:zinc ion binding"/>
    <property type="evidence" value="ECO:0007669"/>
    <property type="project" value="UniProtKB-KW"/>
</dbReference>
<dbReference type="InterPro" id="IPR036236">
    <property type="entry name" value="Znf_C2H2_sf"/>
</dbReference>
<evidence type="ECO:0000259" key="3">
    <source>
        <dbReference type="PROSITE" id="PS50157"/>
    </source>
</evidence>
<dbReference type="PROSITE" id="PS50157">
    <property type="entry name" value="ZINC_FINGER_C2H2_2"/>
    <property type="match status" value="1"/>
</dbReference>
<organism evidence="4 5">
    <name type="scientific">Collybia nuda</name>
    <dbReference type="NCBI Taxonomy" id="64659"/>
    <lineage>
        <taxon>Eukaryota</taxon>
        <taxon>Fungi</taxon>
        <taxon>Dikarya</taxon>
        <taxon>Basidiomycota</taxon>
        <taxon>Agaricomycotina</taxon>
        <taxon>Agaricomycetes</taxon>
        <taxon>Agaricomycetidae</taxon>
        <taxon>Agaricales</taxon>
        <taxon>Tricholomatineae</taxon>
        <taxon>Clitocybaceae</taxon>
        <taxon>Collybia</taxon>
    </lineage>
</organism>
<comment type="caution">
    <text evidence="4">The sequence shown here is derived from an EMBL/GenBank/DDBJ whole genome shotgun (WGS) entry which is preliminary data.</text>
</comment>
<accession>A0A9P6CHK3</accession>
<dbReference type="InterPro" id="IPR013087">
    <property type="entry name" value="Znf_C2H2_type"/>
</dbReference>
<feature type="region of interest" description="Disordered" evidence="2">
    <location>
        <begin position="83"/>
        <end position="115"/>
    </location>
</feature>
<keyword evidence="1" id="KW-0863">Zinc-finger</keyword>
<dbReference type="OrthoDB" id="3437960at2759"/>
<dbReference type="SUPFAM" id="SSF57667">
    <property type="entry name" value="beta-beta-alpha zinc fingers"/>
    <property type="match status" value="1"/>
</dbReference>
<dbReference type="EMBL" id="MU150241">
    <property type="protein sequence ID" value="KAF9466506.1"/>
    <property type="molecule type" value="Genomic_DNA"/>
</dbReference>
<keyword evidence="1" id="KW-0862">Zinc</keyword>
<proteinExistence type="predicted"/>
<sequence length="377" mass="41879">MRAIGGGYHSSHDVPYITIMDDPASTEVDVMAINSTTTYMTNPQRATHLVLPSLSESAYSPSEASTEDSIDSNRSFGELLYQREGTHRRSSSTILSSSDDTSIHSPPHVSSHVISPSTYDQDTAFAGVHANKNLLCNQALEPGIQEFGVLDPALSLSHTFSDSAALVPQRYSSDGCQRGYAVNFAGDPTITAPHRSSRYQDWQEAEKKLILDALSELDLHSPPVTASQPFRPVGTFAGTQASKQRRNNTRVNDCGKDFTTRHNLKYHMDAHRNIRPHACPACDIRSKKIPQQCITGAAEIQGNTWEYTSSPERSVMNTLFGDRDLHHSIPMPEIELSTHYLHQRTENRGRNLSEASVNDFWSYRANLPKRRKPVTAQ</sequence>
<feature type="region of interest" description="Disordered" evidence="2">
    <location>
        <begin position="223"/>
        <end position="256"/>
    </location>
</feature>
<dbReference type="AlphaFoldDB" id="A0A9P6CHK3"/>
<gene>
    <name evidence="4" type="ORF">BDZ94DRAFT_1233746</name>
</gene>
<feature type="compositionally biased region" description="Low complexity" evidence="2">
    <location>
        <begin position="91"/>
        <end position="115"/>
    </location>
</feature>
<keyword evidence="5" id="KW-1185">Reference proteome</keyword>
<evidence type="ECO:0000313" key="5">
    <source>
        <dbReference type="Proteomes" id="UP000807353"/>
    </source>
</evidence>
<name>A0A9P6CHK3_9AGAR</name>
<dbReference type="Proteomes" id="UP000807353">
    <property type="component" value="Unassembled WGS sequence"/>
</dbReference>
<feature type="domain" description="C2H2-type" evidence="3">
    <location>
        <begin position="249"/>
        <end position="276"/>
    </location>
</feature>
<keyword evidence="1" id="KW-0479">Metal-binding</keyword>
<evidence type="ECO:0000313" key="4">
    <source>
        <dbReference type="EMBL" id="KAF9466506.1"/>
    </source>
</evidence>
<evidence type="ECO:0000256" key="1">
    <source>
        <dbReference type="PROSITE-ProRule" id="PRU00042"/>
    </source>
</evidence>